<gene>
    <name evidence="6" type="ORF">BLW93_05410</name>
</gene>
<evidence type="ECO:0000256" key="4">
    <source>
        <dbReference type="ARBA" id="ARBA00023014"/>
    </source>
</evidence>
<evidence type="ECO:0000313" key="6">
    <source>
        <dbReference type="EMBL" id="OMH40428.1"/>
    </source>
</evidence>
<evidence type="ECO:0000256" key="2">
    <source>
        <dbReference type="ARBA" id="ARBA00022723"/>
    </source>
</evidence>
<dbReference type="STRING" id="1914305.BLW93_05410"/>
<dbReference type="CDD" id="cd10563">
    <property type="entry name" value="CooF_like"/>
    <property type="match status" value="1"/>
</dbReference>
<evidence type="ECO:0000256" key="1">
    <source>
        <dbReference type="ARBA" id="ARBA00022485"/>
    </source>
</evidence>
<keyword evidence="1" id="KW-0004">4Fe-4S</keyword>
<dbReference type="PANTHER" id="PTHR43177:SF3">
    <property type="entry name" value="PROTEIN NRFC HOMOLOG"/>
    <property type="match status" value="1"/>
</dbReference>
<evidence type="ECO:0000256" key="3">
    <source>
        <dbReference type="ARBA" id="ARBA00023004"/>
    </source>
</evidence>
<sequence length="155" mass="17668">MEQKQQNKKRRNLYKVYPIEENCISCRYCEVACTMVHSESKDPIKAYKLEDLLPRPTVEVEGPVSISVMCRHCKHPFCLDACISGAIWQDKNGAVHLDEDVCVGCWSCVLVCPFGAVHPHLNKRHSLKCDLCEGRDFPACVEACPNRALVYDRER</sequence>
<evidence type="ECO:0000313" key="7">
    <source>
        <dbReference type="Proteomes" id="UP000187408"/>
    </source>
</evidence>
<dbReference type="GO" id="GO:0046872">
    <property type="term" value="F:metal ion binding"/>
    <property type="evidence" value="ECO:0007669"/>
    <property type="project" value="UniProtKB-KW"/>
</dbReference>
<accession>A0A1R1MKT5</accession>
<reference evidence="6 7" key="1">
    <citation type="submission" date="2016-10" db="EMBL/GenBank/DDBJ databases">
        <title>Genome sequence of a sulfur-reducing bacterium Desulfurobacterium indicum K6013.</title>
        <authorList>
            <person name="Cao J."/>
            <person name="Shao Z."/>
            <person name="Alain K."/>
            <person name="Jebbar M."/>
        </authorList>
    </citation>
    <scope>NUCLEOTIDE SEQUENCE [LARGE SCALE GENOMIC DNA]</scope>
    <source>
        <strain evidence="6 7">K6013</strain>
    </source>
</reference>
<evidence type="ECO:0000259" key="5">
    <source>
        <dbReference type="PROSITE" id="PS51379"/>
    </source>
</evidence>
<dbReference type="SUPFAM" id="SSF54862">
    <property type="entry name" value="4Fe-4S ferredoxins"/>
    <property type="match status" value="1"/>
</dbReference>
<dbReference type="GO" id="GO:0051539">
    <property type="term" value="F:4 iron, 4 sulfur cluster binding"/>
    <property type="evidence" value="ECO:0007669"/>
    <property type="project" value="UniProtKB-KW"/>
</dbReference>
<dbReference type="PROSITE" id="PS00198">
    <property type="entry name" value="4FE4S_FER_1"/>
    <property type="match status" value="1"/>
</dbReference>
<comment type="caution">
    <text evidence="6">The sequence shown here is derived from an EMBL/GenBank/DDBJ whole genome shotgun (WGS) entry which is preliminary data.</text>
</comment>
<keyword evidence="4" id="KW-0411">Iron-sulfur</keyword>
<organism evidence="6 7">
    <name type="scientific">Desulfurobacterium indicum</name>
    <dbReference type="NCBI Taxonomy" id="1914305"/>
    <lineage>
        <taxon>Bacteria</taxon>
        <taxon>Pseudomonadati</taxon>
        <taxon>Aquificota</taxon>
        <taxon>Aquificia</taxon>
        <taxon>Desulfurobacteriales</taxon>
        <taxon>Desulfurobacteriaceae</taxon>
        <taxon>Desulfurobacterium</taxon>
    </lineage>
</organism>
<name>A0A1R1MKT5_9BACT</name>
<dbReference type="InterPro" id="IPR017896">
    <property type="entry name" value="4Fe4S_Fe-S-bd"/>
</dbReference>
<dbReference type="Pfam" id="PF13247">
    <property type="entry name" value="Fer4_11"/>
    <property type="match status" value="1"/>
</dbReference>
<dbReference type="InterPro" id="IPR050954">
    <property type="entry name" value="ET_IronSulfur_Cluster-Binding"/>
</dbReference>
<dbReference type="AlphaFoldDB" id="A0A1R1MKT5"/>
<protein>
    <submittedName>
        <fullName evidence="6">4Fe-4S ferredoxin</fullName>
    </submittedName>
</protein>
<keyword evidence="7" id="KW-1185">Reference proteome</keyword>
<proteinExistence type="predicted"/>
<dbReference type="InterPro" id="IPR017900">
    <property type="entry name" value="4Fe4S_Fe_S_CS"/>
</dbReference>
<dbReference type="PROSITE" id="PS51379">
    <property type="entry name" value="4FE4S_FER_2"/>
    <property type="match status" value="1"/>
</dbReference>
<dbReference type="Gene3D" id="3.30.70.20">
    <property type="match status" value="2"/>
</dbReference>
<keyword evidence="2" id="KW-0479">Metal-binding</keyword>
<keyword evidence="3" id="KW-0408">Iron</keyword>
<dbReference type="OrthoDB" id="9810688at2"/>
<dbReference type="PANTHER" id="PTHR43177">
    <property type="entry name" value="PROTEIN NRFC"/>
    <property type="match status" value="1"/>
</dbReference>
<dbReference type="RefSeq" id="WP_076713084.1">
    <property type="nucleotide sequence ID" value="NZ_MOEN01000017.1"/>
</dbReference>
<dbReference type="Proteomes" id="UP000187408">
    <property type="component" value="Unassembled WGS sequence"/>
</dbReference>
<feature type="domain" description="4Fe-4S ferredoxin-type" evidence="5">
    <location>
        <begin position="93"/>
        <end position="122"/>
    </location>
</feature>
<dbReference type="EMBL" id="MOEN01000017">
    <property type="protein sequence ID" value="OMH40428.1"/>
    <property type="molecule type" value="Genomic_DNA"/>
</dbReference>